<gene>
    <name evidence="2" type="ORF">AMETH_6547</name>
</gene>
<name>A0A076MZF1_AMYME</name>
<dbReference type="PATRIC" id="fig|1068978.7.peg.7036"/>
<dbReference type="PANTHER" id="PTHR46865">
    <property type="entry name" value="OXIDOREDUCTASE-RELATED"/>
    <property type="match status" value="1"/>
</dbReference>
<dbReference type="PRINTS" id="PR00420">
    <property type="entry name" value="RNGMNOXGNASE"/>
</dbReference>
<protein>
    <recommendedName>
        <fullName evidence="1">FAD-binding domain-containing protein</fullName>
    </recommendedName>
</protein>
<evidence type="ECO:0000259" key="1">
    <source>
        <dbReference type="Pfam" id="PF01494"/>
    </source>
</evidence>
<evidence type="ECO:0000313" key="2">
    <source>
        <dbReference type="EMBL" id="AIJ26639.1"/>
    </source>
</evidence>
<dbReference type="Gene3D" id="3.50.50.60">
    <property type="entry name" value="FAD/NAD(P)-binding domain"/>
    <property type="match status" value="1"/>
</dbReference>
<sequence>MNNTKVLISGASIAGPALAHWLTRYGFSVTVVERAPGPRPGGQAVDVRGPALDVAERMGILDQLRAHSTRMRGMSVVDATGAEVYRTTERTVSGGELDNPDVEILRDDLARIITGSVGGDVEFLFGDSIAGLDQDDDEVRVVFESGRARTFDLVVGADGLRSNTRRLVFGPTERFIRHLGVNMAVCTVPNFLGLDNWQVMHQMPDGDMRGAMVMSARDNTEARAYLMFGSAEPVDYDHRDVEGQKEIVAHALAGDSWVMPRLVEHARAAADFHFDSAAQILLDSWSRGRVVLLGDAGYCGSPLSGQGTSLALIGASVLAGELAAAGGDHRAAFAAYEKELRDYARANQEMAVVNLRERRAQAGQAADASLAAEVLVQTGVEEFAQVVASYAVKDY</sequence>
<dbReference type="OrthoDB" id="3356051at2"/>
<dbReference type="eggNOG" id="COG0654">
    <property type="taxonomic scope" value="Bacteria"/>
</dbReference>
<dbReference type="PANTHER" id="PTHR46865:SF2">
    <property type="entry name" value="MONOOXYGENASE"/>
    <property type="match status" value="1"/>
</dbReference>
<dbReference type="GO" id="GO:0071949">
    <property type="term" value="F:FAD binding"/>
    <property type="evidence" value="ECO:0007669"/>
    <property type="project" value="InterPro"/>
</dbReference>
<dbReference type="SUPFAM" id="SSF51905">
    <property type="entry name" value="FAD/NAD(P)-binding domain"/>
    <property type="match status" value="1"/>
</dbReference>
<dbReference type="Gene3D" id="3.30.9.10">
    <property type="entry name" value="D-Amino Acid Oxidase, subunit A, domain 2"/>
    <property type="match status" value="1"/>
</dbReference>
<evidence type="ECO:0000313" key="3">
    <source>
        <dbReference type="Proteomes" id="UP000062973"/>
    </source>
</evidence>
<dbReference type="InterPro" id="IPR002938">
    <property type="entry name" value="FAD-bd"/>
</dbReference>
<dbReference type="Proteomes" id="UP000062973">
    <property type="component" value="Chromosome"/>
</dbReference>
<organism evidence="2 3">
    <name type="scientific">Amycolatopsis methanolica 239</name>
    <dbReference type="NCBI Taxonomy" id="1068978"/>
    <lineage>
        <taxon>Bacteria</taxon>
        <taxon>Bacillati</taxon>
        <taxon>Actinomycetota</taxon>
        <taxon>Actinomycetes</taxon>
        <taxon>Pseudonocardiales</taxon>
        <taxon>Pseudonocardiaceae</taxon>
        <taxon>Amycolatopsis</taxon>
        <taxon>Amycolatopsis methanolica group</taxon>
    </lineage>
</organism>
<dbReference type="HOGENOM" id="CLU_009665_1_0_11"/>
<feature type="domain" description="FAD-binding" evidence="1">
    <location>
        <begin position="4"/>
        <end position="347"/>
    </location>
</feature>
<dbReference type="Pfam" id="PF01494">
    <property type="entry name" value="FAD_binding_3"/>
    <property type="match status" value="1"/>
</dbReference>
<keyword evidence="3" id="KW-1185">Reference proteome</keyword>
<dbReference type="STRING" id="1068978.AMETH_6547"/>
<dbReference type="AlphaFoldDB" id="A0A076MZF1"/>
<proteinExistence type="predicted"/>
<dbReference type="EMBL" id="CP009110">
    <property type="protein sequence ID" value="AIJ26639.1"/>
    <property type="molecule type" value="Genomic_DNA"/>
</dbReference>
<dbReference type="InterPro" id="IPR051704">
    <property type="entry name" value="FAD_aromatic-hydroxylase"/>
</dbReference>
<dbReference type="InterPro" id="IPR036188">
    <property type="entry name" value="FAD/NAD-bd_sf"/>
</dbReference>
<accession>A0A076MZF1</accession>
<reference evidence="2 3" key="1">
    <citation type="submission" date="2014-07" db="EMBL/GenBank/DDBJ databases">
        <title>Whole Genome Sequence of the Amycolatopsis methanolica 239.</title>
        <authorList>
            <person name="Tang B."/>
        </authorList>
    </citation>
    <scope>NUCLEOTIDE SEQUENCE [LARGE SCALE GENOMIC DNA]</scope>
    <source>
        <strain evidence="2 3">239</strain>
    </source>
</reference>
<dbReference type="KEGG" id="amq:AMETH_6547"/>